<feature type="domain" description="P-type ATPase A" evidence="3">
    <location>
        <begin position="39"/>
        <end position="119"/>
    </location>
</feature>
<dbReference type="Pfam" id="PF00122">
    <property type="entry name" value="E1-E2_ATPase"/>
    <property type="match status" value="1"/>
</dbReference>
<evidence type="ECO:0000256" key="1">
    <source>
        <dbReference type="ARBA" id="ARBA00022842"/>
    </source>
</evidence>
<name>A0A5B6YJA6_DAVIN</name>
<dbReference type="SUPFAM" id="SSF81653">
    <property type="entry name" value="Calcium ATPase, transduction domain A"/>
    <property type="match status" value="1"/>
</dbReference>
<feature type="signal peptide" evidence="2">
    <location>
        <begin position="1"/>
        <end position="19"/>
    </location>
</feature>
<dbReference type="InterPro" id="IPR059000">
    <property type="entry name" value="ATPase_P-type_domA"/>
</dbReference>
<keyword evidence="1" id="KW-0460">Magnesium</keyword>
<dbReference type="PANTHER" id="PTHR24093">
    <property type="entry name" value="CATION TRANSPORTING ATPASE"/>
    <property type="match status" value="1"/>
</dbReference>
<feature type="chain" id="PRO_5022824639" description="P-type ATPase A domain-containing protein" evidence="2">
    <location>
        <begin position="20"/>
        <end position="127"/>
    </location>
</feature>
<dbReference type="PANTHER" id="PTHR24093:SF448">
    <property type="entry name" value="CALCIUM-TRANSPORTING ATPASE"/>
    <property type="match status" value="1"/>
</dbReference>
<gene>
    <name evidence="4" type="ORF">Din_000937</name>
</gene>
<dbReference type="EMBL" id="GHES01000937">
    <property type="protein sequence ID" value="MPA31496.1"/>
    <property type="molecule type" value="Transcribed_RNA"/>
</dbReference>
<dbReference type="AlphaFoldDB" id="A0A5B6YJA6"/>
<proteinExistence type="predicted"/>
<protein>
    <recommendedName>
        <fullName evidence="3">P-type ATPase A domain-containing protein</fullName>
    </recommendedName>
</protein>
<evidence type="ECO:0000259" key="3">
    <source>
        <dbReference type="Pfam" id="PF00122"/>
    </source>
</evidence>
<dbReference type="GO" id="GO:0005388">
    <property type="term" value="F:P-type calcium transporter activity"/>
    <property type="evidence" value="ECO:0007669"/>
    <property type="project" value="TreeGrafter"/>
</dbReference>
<dbReference type="GO" id="GO:0005886">
    <property type="term" value="C:plasma membrane"/>
    <property type="evidence" value="ECO:0007669"/>
    <property type="project" value="TreeGrafter"/>
</dbReference>
<evidence type="ECO:0000256" key="2">
    <source>
        <dbReference type="SAM" id="SignalP"/>
    </source>
</evidence>
<reference evidence="4" key="1">
    <citation type="submission" date="2019-08" db="EMBL/GenBank/DDBJ databases">
        <title>Reference gene set and small RNA set construction with multiple tissues from Davidia involucrata Baill.</title>
        <authorList>
            <person name="Yang H."/>
            <person name="Zhou C."/>
            <person name="Li G."/>
            <person name="Wang J."/>
            <person name="Gao P."/>
            <person name="Wang M."/>
            <person name="Wang R."/>
            <person name="Zhao Y."/>
        </authorList>
    </citation>
    <scope>NUCLEOTIDE SEQUENCE</scope>
    <source>
        <tissue evidence="4">Mixed with DoveR01_LX</tissue>
    </source>
</reference>
<evidence type="ECO:0000313" key="4">
    <source>
        <dbReference type="EMBL" id="MPA31496.1"/>
    </source>
</evidence>
<dbReference type="InterPro" id="IPR008250">
    <property type="entry name" value="ATPase_P-typ_transduc_dom_A_sf"/>
</dbReference>
<keyword evidence="2" id="KW-0732">Signal</keyword>
<accession>A0A5B6YJA6</accession>
<organism evidence="4">
    <name type="scientific">Davidia involucrata</name>
    <name type="common">Dove tree</name>
    <dbReference type="NCBI Taxonomy" id="16924"/>
    <lineage>
        <taxon>Eukaryota</taxon>
        <taxon>Viridiplantae</taxon>
        <taxon>Streptophyta</taxon>
        <taxon>Embryophyta</taxon>
        <taxon>Tracheophyta</taxon>
        <taxon>Spermatophyta</taxon>
        <taxon>Magnoliopsida</taxon>
        <taxon>eudicotyledons</taxon>
        <taxon>Gunneridae</taxon>
        <taxon>Pentapetalae</taxon>
        <taxon>asterids</taxon>
        <taxon>Cornales</taxon>
        <taxon>Nyssaceae</taxon>
        <taxon>Davidia</taxon>
    </lineage>
</organism>
<dbReference type="Gene3D" id="2.70.150.10">
    <property type="entry name" value="Calcium-transporting ATPase, cytoplasmic transduction domain A"/>
    <property type="match status" value="1"/>
</dbReference>
<sequence length="127" mass="13936">MYDGLGIIFCIFLVVTVTAISDCKQSLQFKDLDKEKKNIIVQVTRDGSRHKVSIHDLVVGDTVHLSIGNQVPADGIFISGYSLSIDESSLLSESEPVNIDEKKPFLLSGTKVQDGSGKYNFCGRLWG</sequence>